<comment type="caution">
    <text evidence="4">The sequence shown here is derived from an EMBL/GenBank/DDBJ whole genome shotgun (WGS) entry which is preliminary data.</text>
</comment>
<feature type="region of interest" description="Disordered" evidence="2">
    <location>
        <begin position="855"/>
        <end position="891"/>
    </location>
</feature>
<sequence length="1223" mass="139008">MSKGSNLSSPIPMIKVVKFSNSWYSAWKRNIQFNMKYLNIFYTVQSDFESYRGREDEVNWINDKIFCRDYLLNCLSNKLVETYNKMKTAKEIWDALEEQFKEQENMSKTHLVDKFMAFTFTEERKILPQVADFETLVDKLNSENIPLSYGFIAGAIIFKLPSAWYSFKTKMYQKKMQVSLKGLKRFICIEDENRTRHTLETVSKQTSAANMLTYPKHKPKLEKTRSPASAPAVAATNKKIKKFKGKCYNCNKWGHYASECKQPKKSESSTLKTDNKANMVYQTAPTNFVAMVGKGKASSEWWLDSGATCHVCNNSALLEVVKEVKETVIIANGTVTDMLRVGNATLTLSSGITGFLCTKYWLRKTLKQRKIALSQAITWTVDVDVSHDPHIAAHEVTFQRHRGAISLSPRNIPRSPHSPLRSKNSRDVCHVSIHGEFPLSRGVNATEGDNVKDSKLFQLESEFEKFRMEVDEDIDSMYTRFTKIVNDSKVLEYMEPKKKGLALRSKKEEGSDSKEEEEDEESLFVRKFKKFMRNPERRNSFKKYFKKETFRKKKRKDDDEDEERPPPECYHCNKIGYIRSKCPKYLKEIKEKKHKGKKKVLKAKIWDDTTSEGASSSSSSEEEEANMCLIGKSVISDDECSVQSDTEIHDLTLAMKKFGIGQRSLDMILGYQCHGSGRFGLGYTTGSYRLAITPIVDDNEKSIKSGFKNSNVNKVSNTASSSSKVQRSYTLISSLHVPNAIGLVTPQTRAGGKEKAKDKEDVWYLNSACSKHMTGNKEKFLSLEMKKGGVVTFGDNGSLGKFDEKCDEGIFIGYSSTSKAYRIFNKRTKIVEESIHVRFDEFVPCVEKKTTWKEDEPLPLMENGDEELGGNEEEREEEREEEEREEYMPPSELRFSKDHPKELIIGDPHKGIERALVTLVTLSARHLFLGRVGNKILLPSTIEAGKSSLEVGVVSLALWVRLIECRGGSLTGLPHSRSSSGVGFSFIPFTRNFMNFRNPECLRLCSSLISSTISLRSSMDSRKDPPLRSGCLEEEAALGDGALAGSTSKVEDVKVVLIAQFSMTYLGVVKTILGMEVNFTEKGITLSQSHYIRNLLEKWGYVNSKKIETPYDYKNKLKLNEGSPIRQLDYSKLMGSLIYATTCTRTDIAFTVGMLSRFTSNLGKDHWDFLERLMRYLKYIEKYVLCYSGILLCLMGILTPPSAQKLLIVDPIMVLCLHKEEEQ</sequence>
<keyword evidence="1" id="KW-0863">Zinc-finger</keyword>
<accession>A0AAP0B2M8</accession>
<dbReference type="InterPro" id="IPR013103">
    <property type="entry name" value="RVT_2"/>
</dbReference>
<dbReference type="SMART" id="SM00343">
    <property type="entry name" value="ZnF_C2HC"/>
    <property type="match status" value="2"/>
</dbReference>
<dbReference type="InterPro" id="IPR036875">
    <property type="entry name" value="Znf_CCHC_sf"/>
</dbReference>
<gene>
    <name evidence="4" type="ORF">KSP39_PZI019371</name>
</gene>
<dbReference type="Pfam" id="PF25597">
    <property type="entry name" value="SH3_retrovirus"/>
    <property type="match status" value="1"/>
</dbReference>
<dbReference type="PANTHER" id="PTHR47592">
    <property type="entry name" value="PBF68 PROTEIN"/>
    <property type="match status" value="1"/>
</dbReference>
<dbReference type="GO" id="GO:0003676">
    <property type="term" value="F:nucleic acid binding"/>
    <property type="evidence" value="ECO:0007669"/>
    <property type="project" value="InterPro"/>
</dbReference>
<protein>
    <recommendedName>
        <fullName evidence="3">CCHC-type domain-containing protein</fullName>
    </recommendedName>
</protein>
<dbReference type="Pfam" id="PF22936">
    <property type="entry name" value="Pol_BBD"/>
    <property type="match status" value="2"/>
</dbReference>
<dbReference type="SUPFAM" id="SSF57756">
    <property type="entry name" value="Retrovirus zinc finger-like domains"/>
    <property type="match status" value="1"/>
</dbReference>
<dbReference type="Pfam" id="PF14223">
    <property type="entry name" value="Retrotran_gag_2"/>
    <property type="match status" value="1"/>
</dbReference>
<keyword evidence="1" id="KW-0862">Zinc</keyword>
<dbReference type="EMBL" id="JBBWWQ010000017">
    <property type="protein sequence ID" value="KAK8924196.1"/>
    <property type="molecule type" value="Genomic_DNA"/>
</dbReference>
<keyword evidence="1" id="KW-0479">Metal-binding</keyword>
<dbReference type="PROSITE" id="PS50158">
    <property type="entry name" value="ZF_CCHC"/>
    <property type="match status" value="1"/>
</dbReference>
<proteinExistence type="predicted"/>
<dbReference type="GO" id="GO:0008270">
    <property type="term" value="F:zinc ion binding"/>
    <property type="evidence" value="ECO:0007669"/>
    <property type="project" value="UniProtKB-KW"/>
</dbReference>
<keyword evidence="5" id="KW-1185">Reference proteome</keyword>
<evidence type="ECO:0000256" key="2">
    <source>
        <dbReference type="SAM" id="MobiDB-lite"/>
    </source>
</evidence>
<evidence type="ECO:0000313" key="5">
    <source>
        <dbReference type="Proteomes" id="UP001418222"/>
    </source>
</evidence>
<feature type="domain" description="CCHC-type" evidence="3">
    <location>
        <begin position="246"/>
        <end position="262"/>
    </location>
</feature>
<dbReference type="Gene3D" id="4.10.60.10">
    <property type="entry name" value="Zinc finger, CCHC-type"/>
    <property type="match status" value="1"/>
</dbReference>
<name>A0AAP0B2M8_9ASPA</name>
<dbReference type="InterPro" id="IPR001878">
    <property type="entry name" value="Znf_CCHC"/>
</dbReference>
<dbReference type="Proteomes" id="UP001418222">
    <property type="component" value="Unassembled WGS sequence"/>
</dbReference>
<dbReference type="PANTHER" id="PTHR47592:SF31">
    <property type="entry name" value="ZINC FINGER, CCHC-TYPE-RELATED"/>
    <property type="match status" value="1"/>
</dbReference>
<evidence type="ECO:0000313" key="4">
    <source>
        <dbReference type="EMBL" id="KAK8924196.1"/>
    </source>
</evidence>
<dbReference type="InterPro" id="IPR057670">
    <property type="entry name" value="SH3_retrovirus"/>
</dbReference>
<feature type="compositionally biased region" description="Acidic residues" evidence="2">
    <location>
        <begin position="863"/>
        <end position="885"/>
    </location>
</feature>
<dbReference type="Pfam" id="PF07727">
    <property type="entry name" value="RVT_2"/>
    <property type="match status" value="1"/>
</dbReference>
<dbReference type="AlphaFoldDB" id="A0AAP0B2M8"/>
<evidence type="ECO:0000259" key="3">
    <source>
        <dbReference type="PROSITE" id="PS50158"/>
    </source>
</evidence>
<evidence type="ECO:0000256" key="1">
    <source>
        <dbReference type="PROSITE-ProRule" id="PRU00047"/>
    </source>
</evidence>
<dbReference type="InterPro" id="IPR054722">
    <property type="entry name" value="PolX-like_BBD"/>
</dbReference>
<reference evidence="4 5" key="1">
    <citation type="journal article" date="2022" name="Nat. Plants">
        <title>Genomes of leafy and leafless Platanthera orchids illuminate the evolution of mycoheterotrophy.</title>
        <authorList>
            <person name="Li M.H."/>
            <person name="Liu K.W."/>
            <person name="Li Z."/>
            <person name="Lu H.C."/>
            <person name="Ye Q.L."/>
            <person name="Zhang D."/>
            <person name="Wang J.Y."/>
            <person name="Li Y.F."/>
            <person name="Zhong Z.M."/>
            <person name="Liu X."/>
            <person name="Yu X."/>
            <person name="Liu D.K."/>
            <person name="Tu X.D."/>
            <person name="Liu B."/>
            <person name="Hao Y."/>
            <person name="Liao X.Y."/>
            <person name="Jiang Y.T."/>
            <person name="Sun W.H."/>
            <person name="Chen J."/>
            <person name="Chen Y.Q."/>
            <person name="Ai Y."/>
            <person name="Zhai J.W."/>
            <person name="Wu S.S."/>
            <person name="Zhou Z."/>
            <person name="Hsiao Y.Y."/>
            <person name="Wu W.L."/>
            <person name="Chen Y.Y."/>
            <person name="Lin Y.F."/>
            <person name="Hsu J.L."/>
            <person name="Li C.Y."/>
            <person name="Wang Z.W."/>
            <person name="Zhao X."/>
            <person name="Zhong W.Y."/>
            <person name="Ma X.K."/>
            <person name="Ma L."/>
            <person name="Huang J."/>
            <person name="Chen G.Z."/>
            <person name="Huang M.Z."/>
            <person name="Huang L."/>
            <person name="Peng D.H."/>
            <person name="Luo Y.B."/>
            <person name="Zou S.Q."/>
            <person name="Chen S.P."/>
            <person name="Lan S."/>
            <person name="Tsai W.C."/>
            <person name="Van de Peer Y."/>
            <person name="Liu Z.J."/>
        </authorList>
    </citation>
    <scope>NUCLEOTIDE SEQUENCE [LARGE SCALE GENOMIC DNA]</scope>
    <source>
        <strain evidence="4">Lor287</strain>
    </source>
</reference>
<organism evidence="4 5">
    <name type="scientific">Platanthera zijinensis</name>
    <dbReference type="NCBI Taxonomy" id="2320716"/>
    <lineage>
        <taxon>Eukaryota</taxon>
        <taxon>Viridiplantae</taxon>
        <taxon>Streptophyta</taxon>
        <taxon>Embryophyta</taxon>
        <taxon>Tracheophyta</taxon>
        <taxon>Spermatophyta</taxon>
        <taxon>Magnoliopsida</taxon>
        <taxon>Liliopsida</taxon>
        <taxon>Asparagales</taxon>
        <taxon>Orchidaceae</taxon>
        <taxon>Orchidoideae</taxon>
        <taxon>Orchideae</taxon>
        <taxon>Orchidinae</taxon>
        <taxon>Platanthera</taxon>
    </lineage>
</organism>